<reference evidence="2" key="1">
    <citation type="submission" date="2022-08" db="EMBL/GenBank/DDBJ databases">
        <title>Novel sulphate-reducing endosymbionts in the free-living metamonad Anaeramoeba.</title>
        <authorList>
            <person name="Jerlstrom-Hultqvist J."/>
            <person name="Cepicka I."/>
            <person name="Gallot-Lavallee L."/>
            <person name="Salas-Leiva D."/>
            <person name="Curtis B.A."/>
            <person name="Zahonova K."/>
            <person name="Pipaliya S."/>
            <person name="Dacks J."/>
            <person name="Roger A.J."/>
        </authorList>
    </citation>
    <scope>NUCLEOTIDE SEQUENCE</scope>
    <source>
        <strain evidence="2">Busselton2</strain>
    </source>
</reference>
<dbReference type="EMBL" id="JANTQA010000048">
    <property type="protein sequence ID" value="KAJ3431337.1"/>
    <property type="molecule type" value="Genomic_DNA"/>
</dbReference>
<accession>A0AAV7YNF7</accession>
<feature type="region of interest" description="Disordered" evidence="1">
    <location>
        <begin position="1"/>
        <end position="34"/>
    </location>
</feature>
<protein>
    <submittedName>
        <fullName evidence="2">Uncharacterized protein</fullName>
    </submittedName>
</protein>
<name>A0AAV7YNF7_9EUKA</name>
<evidence type="ECO:0000313" key="2">
    <source>
        <dbReference type="EMBL" id="KAJ3431337.1"/>
    </source>
</evidence>
<proteinExistence type="predicted"/>
<organism evidence="2 3">
    <name type="scientific">Anaeramoeba flamelloides</name>
    <dbReference type="NCBI Taxonomy" id="1746091"/>
    <lineage>
        <taxon>Eukaryota</taxon>
        <taxon>Metamonada</taxon>
        <taxon>Anaeramoebidae</taxon>
        <taxon>Anaeramoeba</taxon>
    </lineage>
</organism>
<gene>
    <name evidence="2" type="ORF">M0812_03015</name>
</gene>
<comment type="caution">
    <text evidence="2">The sequence shown here is derived from an EMBL/GenBank/DDBJ whole genome shotgun (WGS) entry which is preliminary data.</text>
</comment>
<dbReference type="Proteomes" id="UP001146793">
    <property type="component" value="Unassembled WGS sequence"/>
</dbReference>
<evidence type="ECO:0000313" key="3">
    <source>
        <dbReference type="Proteomes" id="UP001146793"/>
    </source>
</evidence>
<evidence type="ECO:0000256" key="1">
    <source>
        <dbReference type="SAM" id="MobiDB-lite"/>
    </source>
</evidence>
<dbReference type="AlphaFoldDB" id="A0AAV7YNF7"/>
<sequence>MDDPPKKPRTLKYNSNDKQSFQDEMNDKKPLGLDEFANSPSMLISLIKKEPPRPLNPMTLYQTDFNENYEQLDLQFSDKQKLDQNNKTNERKRTFQSLEKPKIVRNIIQLRTQLKTQNLKVPLGWKDTPRMGTAVQHTKIVPLKTPLDKRNDFKKEETSQRKLCLFRLIVSSAIVFSKPSRVVFLINRSQSPILNDLVDRKRSLLIEIITHTLVTQEKPISRCKKV</sequence>
<feature type="compositionally biased region" description="Polar residues" evidence="1">
    <location>
        <begin position="12"/>
        <end position="23"/>
    </location>
</feature>